<dbReference type="PANTHER" id="PTHR13191:SF0">
    <property type="entry name" value="RIBOSOMAL RNA-PROCESSING PROTEIN 7 HOMOLOG A-RELATED"/>
    <property type="match status" value="1"/>
</dbReference>
<feature type="region of interest" description="Disordered" evidence="2">
    <location>
        <begin position="172"/>
        <end position="231"/>
    </location>
</feature>
<feature type="compositionally biased region" description="Low complexity" evidence="2">
    <location>
        <begin position="172"/>
        <end position="181"/>
    </location>
</feature>
<evidence type="ECO:0000256" key="1">
    <source>
        <dbReference type="ARBA" id="ARBA00006110"/>
    </source>
</evidence>
<sequence>MGKKNRASAAQAAAKAPASSSSEGKAIMPASQPTVDEPAKKKQKKQISSPSSSGGKAKETGPAHPLPCTIGQFTAVPLRLPSKFIKSTPYHWIYIRAHASSESAPTSSAGPGSSKTAELPAERTLFVANLPVEATERHLRALFQPAGGRVQRVIFQAAKNLYEREELRRRSLLPSSGSDGADGVEEEEDEYEDVDDGEDEMPDASTAEVHSVMKAKNKQAQKGSKKNSKSISNALLSSIPSITALPSMDPRVASNPSSSASSKEASIPVPPLLPTGSSAHVIFLDASTLTRAVQLAKEGALTPRGWANPDPFADLALAETEASARIPRGGVHAGTAAGSDTTGNANAGAGVGANMTANGKVDAAARAAFAAGARAPPLGLAYLLAAHDLARPSLGAVRTYADSCIARYEYLRAHPAAAAAADAANGGGPGKGEQTKGGIEAVSVGPDGELLDADGFVIVQHGGKYGRANAGQGQGVGVIRKYASASAPGSDMAQTQLGQEQKRQKKKRALELDDFYKFQRREKKRDELAEMRARFEADKEKVRKLREGRRFKPY</sequence>
<gene>
    <name evidence="5" type="ORF">K437DRAFT_276347</name>
</gene>
<evidence type="ECO:0000256" key="2">
    <source>
        <dbReference type="SAM" id="MobiDB-lite"/>
    </source>
</evidence>
<dbReference type="InterPro" id="IPR024326">
    <property type="entry name" value="RRP7_C"/>
</dbReference>
<accession>A0A066V8Y1</accession>
<feature type="compositionally biased region" description="Basic residues" evidence="2">
    <location>
        <begin position="213"/>
        <end position="228"/>
    </location>
</feature>
<dbReference type="GO" id="GO:0034456">
    <property type="term" value="C:UTP-C complex"/>
    <property type="evidence" value="ECO:0007669"/>
    <property type="project" value="TreeGrafter"/>
</dbReference>
<dbReference type="GeneID" id="25266719"/>
<feature type="compositionally biased region" description="Low complexity" evidence="2">
    <location>
        <begin position="46"/>
        <end position="55"/>
    </location>
</feature>
<feature type="compositionally biased region" description="Acidic residues" evidence="2">
    <location>
        <begin position="182"/>
        <end position="202"/>
    </location>
</feature>
<name>A0A066V8Y1_TILAU</name>
<dbReference type="PANTHER" id="PTHR13191">
    <property type="entry name" value="RIBOSOMAL RNA PROCESSING PROTEIN 7-RELATED"/>
    <property type="match status" value="1"/>
</dbReference>
<dbReference type="GO" id="GO:0003676">
    <property type="term" value="F:nucleic acid binding"/>
    <property type="evidence" value="ECO:0007669"/>
    <property type="project" value="InterPro"/>
</dbReference>
<feature type="domain" description="Ribosomal RNA-processing protein 7 C-terminal" evidence="3">
    <location>
        <begin position="451"/>
        <end position="554"/>
    </location>
</feature>
<dbReference type="SUPFAM" id="SSF54928">
    <property type="entry name" value="RNA-binding domain, RBD"/>
    <property type="match status" value="1"/>
</dbReference>
<feature type="region of interest" description="Disordered" evidence="2">
    <location>
        <begin position="1"/>
        <end position="66"/>
    </location>
</feature>
<feature type="domain" description="Rrp7 RRM-like N-terminal" evidence="4">
    <location>
        <begin position="72"/>
        <end position="146"/>
    </location>
</feature>
<dbReference type="CDD" id="cd12293">
    <property type="entry name" value="dRRM_Rrp7p"/>
    <property type="match status" value="1"/>
</dbReference>
<dbReference type="GO" id="GO:0006364">
    <property type="term" value="P:rRNA processing"/>
    <property type="evidence" value="ECO:0007669"/>
    <property type="project" value="TreeGrafter"/>
</dbReference>
<comment type="caution">
    <text evidence="5">The sequence shown here is derived from an EMBL/GenBank/DDBJ whole genome shotgun (WGS) entry which is preliminary data.</text>
</comment>
<evidence type="ECO:0008006" key="7">
    <source>
        <dbReference type="Google" id="ProtNLM"/>
    </source>
</evidence>
<dbReference type="Pfam" id="PF17799">
    <property type="entry name" value="RRM_Rrp7"/>
    <property type="match status" value="1"/>
</dbReference>
<dbReference type="Pfam" id="PF12923">
    <property type="entry name" value="RRP7"/>
    <property type="match status" value="1"/>
</dbReference>
<dbReference type="InterPro" id="IPR035979">
    <property type="entry name" value="RBD_domain_sf"/>
</dbReference>
<feature type="region of interest" description="Disordered" evidence="2">
    <location>
        <begin position="245"/>
        <end position="267"/>
    </location>
</feature>
<protein>
    <recommendedName>
        <fullName evidence="7">RRM domain-containing protein</fullName>
    </recommendedName>
</protein>
<dbReference type="GO" id="GO:0000028">
    <property type="term" value="P:ribosomal small subunit assembly"/>
    <property type="evidence" value="ECO:0007669"/>
    <property type="project" value="TreeGrafter"/>
</dbReference>
<evidence type="ECO:0000313" key="5">
    <source>
        <dbReference type="EMBL" id="KDN38202.1"/>
    </source>
</evidence>
<dbReference type="RefSeq" id="XP_013240638.1">
    <property type="nucleotide sequence ID" value="XM_013385184.1"/>
</dbReference>
<organism evidence="5 6">
    <name type="scientific">Tilletiaria anomala (strain ATCC 24038 / CBS 436.72 / UBC 951)</name>
    <dbReference type="NCBI Taxonomy" id="1037660"/>
    <lineage>
        <taxon>Eukaryota</taxon>
        <taxon>Fungi</taxon>
        <taxon>Dikarya</taxon>
        <taxon>Basidiomycota</taxon>
        <taxon>Ustilaginomycotina</taxon>
        <taxon>Exobasidiomycetes</taxon>
        <taxon>Georgefischeriales</taxon>
        <taxon>Tilletiariaceae</taxon>
        <taxon>Tilletiaria</taxon>
    </lineage>
</organism>
<dbReference type="OrthoDB" id="5390at2759"/>
<dbReference type="InterPro" id="IPR040447">
    <property type="entry name" value="RRM_Rrp7"/>
</dbReference>
<comment type="similarity">
    <text evidence="1">Belongs to the RRP7 family.</text>
</comment>
<dbReference type="OMA" id="CIARYEY"/>
<evidence type="ECO:0000259" key="3">
    <source>
        <dbReference type="Pfam" id="PF12923"/>
    </source>
</evidence>
<feature type="region of interest" description="Disordered" evidence="2">
    <location>
        <begin position="487"/>
        <end position="508"/>
    </location>
</feature>
<dbReference type="STRING" id="1037660.A0A066V8Y1"/>
<evidence type="ECO:0000259" key="4">
    <source>
        <dbReference type="Pfam" id="PF17799"/>
    </source>
</evidence>
<feature type="compositionally biased region" description="Low complexity" evidence="2">
    <location>
        <begin position="7"/>
        <end position="22"/>
    </location>
</feature>
<dbReference type="Gene3D" id="6.10.250.1770">
    <property type="match status" value="1"/>
</dbReference>
<dbReference type="Proteomes" id="UP000027361">
    <property type="component" value="Unassembled WGS sequence"/>
</dbReference>
<evidence type="ECO:0000313" key="6">
    <source>
        <dbReference type="Proteomes" id="UP000027361"/>
    </source>
</evidence>
<dbReference type="AlphaFoldDB" id="A0A066V8Y1"/>
<dbReference type="InterPro" id="IPR040446">
    <property type="entry name" value="RRP7"/>
</dbReference>
<dbReference type="EMBL" id="JMSN01000122">
    <property type="protein sequence ID" value="KDN38202.1"/>
    <property type="molecule type" value="Genomic_DNA"/>
</dbReference>
<dbReference type="InterPro" id="IPR012677">
    <property type="entry name" value="Nucleotide-bd_a/b_plait_sf"/>
</dbReference>
<keyword evidence="6" id="KW-1185">Reference proteome</keyword>
<dbReference type="Gene3D" id="3.30.70.330">
    <property type="match status" value="1"/>
</dbReference>
<dbReference type="InParanoid" id="A0A066V8Y1"/>
<dbReference type="GO" id="GO:0032545">
    <property type="term" value="C:CURI complex"/>
    <property type="evidence" value="ECO:0007669"/>
    <property type="project" value="TreeGrafter"/>
</dbReference>
<reference evidence="5 6" key="1">
    <citation type="submission" date="2014-05" db="EMBL/GenBank/DDBJ databases">
        <title>Draft genome sequence of a rare smut relative, Tilletiaria anomala UBC 951.</title>
        <authorList>
            <consortium name="DOE Joint Genome Institute"/>
            <person name="Toome M."/>
            <person name="Kuo A."/>
            <person name="Henrissat B."/>
            <person name="Lipzen A."/>
            <person name="Tritt A."/>
            <person name="Yoshinaga Y."/>
            <person name="Zane M."/>
            <person name="Barry K."/>
            <person name="Grigoriev I.V."/>
            <person name="Spatafora J.W."/>
            <person name="Aimea M.C."/>
        </authorList>
    </citation>
    <scope>NUCLEOTIDE SEQUENCE [LARGE SCALE GENOMIC DNA]</scope>
    <source>
        <strain evidence="5 6">UBC 951</strain>
    </source>
</reference>
<dbReference type="HOGENOM" id="CLU_036234_0_0_1"/>
<proteinExistence type="inferred from homology"/>
<feature type="compositionally biased region" description="Low complexity" evidence="2">
    <location>
        <begin position="253"/>
        <end position="266"/>
    </location>
</feature>